<dbReference type="GO" id="GO:0016787">
    <property type="term" value="F:hydrolase activity"/>
    <property type="evidence" value="ECO:0007669"/>
    <property type="project" value="InterPro"/>
</dbReference>
<dbReference type="SUPFAM" id="SSF56317">
    <property type="entry name" value="Carbon-nitrogen hydrolase"/>
    <property type="match status" value="1"/>
</dbReference>
<accession>A0A226WVZ5</accession>
<feature type="domain" description="CN hydrolase" evidence="2">
    <location>
        <begin position="1"/>
        <end position="237"/>
    </location>
</feature>
<dbReference type="Gene3D" id="3.60.110.10">
    <property type="entry name" value="Carbon-nitrogen hydrolase"/>
    <property type="match status" value="1"/>
</dbReference>
<dbReference type="eggNOG" id="COG0388">
    <property type="taxonomic scope" value="Bacteria"/>
</dbReference>
<dbReference type="InterPro" id="IPR036526">
    <property type="entry name" value="C-N_Hydrolase_sf"/>
</dbReference>
<dbReference type="RefSeq" id="WP_089163652.1">
    <property type="nucleotide sequence ID" value="NZ_MTHB01000198.1"/>
</dbReference>
<dbReference type="OrthoDB" id="9803803at2"/>
<dbReference type="PROSITE" id="PS01227">
    <property type="entry name" value="UPF0012"/>
    <property type="match status" value="1"/>
</dbReference>
<dbReference type="Proteomes" id="UP000214720">
    <property type="component" value="Unassembled WGS sequence"/>
</dbReference>
<dbReference type="InterPro" id="IPR001110">
    <property type="entry name" value="UPF0012_CS"/>
</dbReference>
<dbReference type="AlphaFoldDB" id="A0A226WVZ5"/>
<gene>
    <name evidence="3" type="ORF">BSU04_29650</name>
</gene>
<protein>
    <submittedName>
        <fullName evidence="3">Aliphatic amidase AmiE</fullName>
    </submittedName>
</protein>
<evidence type="ECO:0000313" key="4">
    <source>
        <dbReference type="Proteomes" id="UP000214720"/>
    </source>
</evidence>
<evidence type="ECO:0000256" key="1">
    <source>
        <dbReference type="ARBA" id="ARBA00010613"/>
    </source>
</evidence>
<evidence type="ECO:0000259" key="2">
    <source>
        <dbReference type="PROSITE" id="PS50263"/>
    </source>
</evidence>
<dbReference type="Pfam" id="PF00795">
    <property type="entry name" value="CN_hydrolase"/>
    <property type="match status" value="1"/>
</dbReference>
<dbReference type="EMBL" id="MTHB01000198">
    <property type="protein sequence ID" value="OXC74970.1"/>
    <property type="molecule type" value="Genomic_DNA"/>
</dbReference>
<reference evidence="4" key="1">
    <citation type="submission" date="2017-01" db="EMBL/GenBank/DDBJ databases">
        <title>Genome Analysis of Deinococcus marmoris KOPRI26562.</title>
        <authorList>
            <person name="Kim J.H."/>
            <person name="Oh H.-M."/>
        </authorList>
    </citation>
    <scope>NUCLEOTIDE SEQUENCE [LARGE SCALE GENOMIC DNA]</scope>
    <source>
        <strain evidence="4">PAMC 26633</strain>
    </source>
</reference>
<dbReference type="CDD" id="cd07576">
    <property type="entry name" value="R-amidase_like"/>
    <property type="match status" value="1"/>
</dbReference>
<dbReference type="PANTHER" id="PTHR23088">
    <property type="entry name" value="NITRILASE-RELATED"/>
    <property type="match status" value="1"/>
</dbReference>
<proteinExistence type="inferred from homology"/>
<organism evidence="3 4">
    <name type="scientific">Caballeronia sordidicola</name>
    <name type="common">Burkholderia sordidicola</name>
    <dbReference type="NCBI Taxonomy" id="196367"/>
    <lineage>
        <taxon>Bacteria</taxon>
        <taxon>Pseudomonadati</taxon>
        <taxon>Pseudomonadota</taxon>
        <taxon>Betaproteobacteria</taxon>
        <taxon>Burkholderiales</taxon>
        <taxon>Burkholderiaceae</taxon>
        <taxon>Caballeronia</taxon>
    </lineage>
</organism>
<evidence type="ECO:0000313" key="3">
    <source>
        <dbReference type="EMBL" id="OXC74970.1"/>
    </source>
</evidence>
<dbReference type="InterPro" id="IPR044083">
    <property type="entry name" value="RamA-like"/>
</dbReference>
<dbReference type="PROSITE" id="PS50263">
    <property type="entry name" value="CN_HYDROLASE"/>
    <property type="match status" value="1"/>
</dbReference>
<dbReference type="InterPro" id="IPR003010">
    <property type="entry name" value="C-N_Hydrolase"/>
</dbReference>
<sequence length="283" mass="30745">MHAELAQLALIDGDVGHNTRKVIETIGRADVPGGTKLIVFPEATLSGFPMQDNVADVAQSLDGPALTSVRDAARRAGVSVAVGLAEREGARFYNTTVLVDDKGEIALRYRKTHLWASDVGVFTPGDRFETCLWNGITVGLLICYDIEFPETARALAALDADLLIVTNGNMDPFGPVHRRAITARAMENQMFALMVNRCGTGDDNLTFPGESALVDPFGEIVSAAGAQETLLGVDIDFKRLEASREHYRYLNDARVPLGLTPIDHANGSRALVIDERRRLINED</sequence>
<comment type="caution">
    <text evidence="3">The sequence shown here is derived from an EMBL/GenBank/DDBJ whole genome shotgun (WGS) entry which is preliminary data.</text>
</comment>
<comment type="similarity">
    <text evidence="1">Belongs to the carbon-nitrogen hydrolase superfamily. NIT1/NIT2 family.</text>
</comment>
<name>A0A226WVZ5_CABSO</name>
<dbReference type="PANTHER" id="PTHR23088:SF27">
    <property type="entry name" value="DEAMINATED GLUTATHIONE AMIDASE"/>
    <property type="match status" value="1"/>
</dbReference>